<comment type="caution">
    <text evidence="1">The sequence shown here is derived from an EMBL/GenBank/DDBJ whole genome shotgun (WGS) entry which is preliminary data.</text>
</comment>
<evidence type="ECO:0000313" key="2">
    <source>
        <dbReference type="EMBL" id="GIC91343.1"/>
    </source>
</evidence>
<dbReference type="EMBL" id="BBXM02000006">
    <property type="protein sequence ID" value="GIC91343.1"/>
    <property type="molecule type" value="Genomic_DNA"/>
</dbReference>
<name>A0A8H3XNK0_9EURO</name>
<sequence length="161" mass="18155">MMVIHEQTSPHTRSHNAEFACLFPRLSEDTKVKETYQSIELDATAGQLVRSCCRLYGSKPTMVLATIWTVTLHSFTEGERVKFALLHKVPVHGVRCAEGGKEYVRAETYATLIDRETPARELMKQENWEILPHVGGDQLLNTGLYMGGETEEEFSTILKVA</sequence>
<dbReference type="RefSeq" id="XP_043148609.1">
    <property type="nucleotide sequence ID" value="XM_043292674.1"/>
</dbReference>
<dbReference type="Proteomes" id="UP000465221">
    <property type="component" value="Unassembled WGS sequence"/>
</dbReference>
<protein>
    <submittedName>
        <fullName evidence="1">Uncharacterized protein</fullName>
    </submittedName>
</protein>
<reference evidence="1 3" key="2">
    <citation type="submission" date="2020-01" db="EMBL/GenBank/DDBJ databases">
        <title>Draft genome sequence of Aspergillus udagawae IFM 46972.</title>
        <authorList>
            <person name="Takahashi H."/>
            <person name="Yaguchi T."/>
        </authorList>
    </citation>
    <scope>NUCLEOTIDE SEQUENCE [LARGE SCALE GENOMIC DNA]</scope>
    <source>
        <strain evidence="1 3">IFM 46972</strain>
    </source>
</reference>
<dbReference type="EMBL" id="BLKC01000122">
    <property type="protein sequence ID" value="GFF55214.1"/>
    <property type="molecule type" value="Genomic_DNA"/>
</dbReference>
<dbReference type="Proteomes" id="UP000036893">
    <property type="component" value="Unassembled WGS sequence"/>
</dbReference>
<reference evidence="2" key="1">
    <citation type="journal article" date="2015" name="Genome Announc.">
        <title>Draft Genome Sequence of the Pathogenic Filamentous Fungus Aspergillus udagawae Strain IFM 46973T.</title>
        <authorList>
            <person name="Kusuya Y."/>
            <person name="Takahashi-Nakaguchi A."/>
            <person name="Takahashi H."/>
            <person name="Yaguchi T."/>
        </authorList>
    </citation>
    <scope>NUCLEOTIDE SEQUENCE</scope>
    <source>
        <strain evidence="2">IFM 46973</strain>
    </source>
</reference>
<dbReference type="GeneID" id="66995263"/>
<evidence type="ECO:0000313" key="3">
    <source>
        <dbReference type="Proteomes" id="UP000465221"/>
    </source>
</evidence>
<organism evidence="1 3">
    <name type="scientific">Aspergillus udagawae</name>
    <dbReference type="NCBI Taxonomy" id="91492"/>
    <lineage>
        <taxon>Eukaryota</taxon>
        <taxon>Fungi</taxon>
        <taxon>Dikarya</taxon>
        <taxon>Ascomycota</taxon>
        <taxon>Pezizomycotina</taxon>
        <taxon>Eurotiomycetes</taxon>
        <taxon>Eurotiomycetidae</taxon>
        <taxon>Eurotiales</taxon>
        <taxon>Aspergillaceae</taxon>
        <taxon>Aspergillus</taxon>
        <taxon>Aspergillus subgen. Fumigati</taxon>
    </lineage>
</organism>
<gene>
    <name evidence="2" type="ORF">Aud_007786</name>
    <name evidence="1" type="ORF">IFM46972_10211</name>
</gene>
<evidence type="ECO:0000313" key="1">
    <source>
        <dbReference type="EMBL" id="GFF55214.1"/>
    </source>
</evidence>
<proteinExistence type="predicted"/>
<accession>A0A8H3XNK0</accession>
<dbReference type="Gene3D" id="3.30.559.30">
    <property type="entry name" value="Nonribosomal peptide synthetase, condensation domain"/>
    <property type="match status" value="1"/>
</dbReference>
<reference evidence="2" key="3">
    <citation type="submission" date="2021-01" db="EMBL/GenBank/DDBJ databases">
        <title>Pan-genome distribution and transcriptional activeness of fungal secondary metabolism genes in Aspergillus section Fumigati.</title>
        <authorList>
            <person name="Takahashi H."/>
            <person name="Umemura M."/>
            <person name="Ninomiya A."/>
            <person name="Kusuya Y."/>
            <person name="Urayama S."/>
            <person name="Shimizu M."/>
            <person name="Watanabe A."/>
            <person name="Kamei K."/>
            <person name="Yaguchi T."/>
            <person name="Hagiwara D."/>
        </authorList>
    </citation>
    <scope>NUCLEOTIDE SEQUENCE</scope>
    <source>
        <strain evidence="2">IFM 46973</strain>
    </source>
</reference>
<dbReference type="AlphaFoldDB" id="A0A8H3XNK0"/>